<protein>
    <submittedName>
        <fullName evidence="1">Uncharacterized protein</fullName>
    </submittedName>
</protein>
<gene>
    <name evidence="1" type="ORF">OHX15_26920</name>
</gene>
<accession>A0ACC6MPU6</accession>
<evidence type="ECO:0000313" key="2">
    <source>
        <dbReference type="Proteomes" id="UP001289645"/>
    </source>
</evidence>
<name>A0ACC6MPU6_MYCPF</name>
<reference evidence="1 2" key="1">
    <citation type="journal article" date="2021" name="Chemosphere">
        <title>Bioballs carrying a syntrophic Rhodococcus and Mycolicibacterium consortium for simultaneous sorption and biodegradation of fuel oil in contaminated freshwater.</title>
        <authorList>
            <person name="Naloka K."/>
            <person name="Polrit D."/>
            <person name="Muangchinda C."/>
            <person name="Thoetkiattikul H."/>
            <person name="Pinyakong O."/>
        </authorList>
    </citation>
    <scope>NUCLEOTIDE SEQUENCE [LARGE SCALE GENOMIC DNA]</scope>
    <source>
        <strain evidence="1 2">J101</strain>
    </source>
</reference>
<sequence>MLASHAVKKIAEQDAEDAGAYSFLADLGGWLTFAAMVTTTLIVTETTIDYLRFLFGRSPDLWATGLIIVSAAIVILANFALVYIRTRNLRKSLADPSEPTRLALRSIKVPTVTTLGLAIIASWLAVSLARFPQSWLTEPNIAFVVFVVILTYVLPTVVATAICYSVASTDERLAIRGWRVRLPSR</sequence>
<evidence type="ECO:0000313" key="1">
    <source>
        <dbReference type="EMBL" id="MDZ5089040.1"/>
    </source>
</evidence>
<dbReference type="EMBL" id="JAOXLN010000050">
    <property type="protein sequence ID" value="MDZ5089040.1"/>
    <property type="molecule type" value="Genomic_DNA"/>
</dbReference>
<comment type="caution">
    <text evidence="1">The sequence shown here is derived from an EMBL/GenBank/DDBJ whole genome shotgun (WGS) entry which is preliminary data.</text>
</comment>
<keyword evidence="2" id="KW-1185">Reference proteome</keyword>
<dbReference type="Proteomes" id="UP001289645">
    <property type="component" value="Unassembled WGS sequence"/>
</dbReference>
<proteinExistence type="predicted"/>
<organism evidence="1 2">
    <name type="scientific">Mycolicibacterium parafortuitum</name>
    <name type="common">Mycobacterium parafortuitum</name>
    <dbReference type="NCBI Taxonomy" id="39692"/>
    <lineage>
        <taxon>Bacteria</taxon>
        <taxon>Bacillati</taxon>
        <taxon>Actinomycetota</taxon>
        <taxon>Actinomycetes</taxon>
        <taxon>Mycobacteriales</taxon>
        <taxon>Mycobacteriaceae</taxon>
        <taxon>Mycolicibacterium</taxon>
    </lineage>
</organism>